<dbReference type="Gene3D" id="3.40.630.10">
    <property type="entry name" value="Zn peptidases"/>
    <property type="match status" value="1"/>
</dbReference>
<dbReference type="SUPFAM" id="SSF55031">
    <property type="entry name" value="Bacterial exopeptidase dimerisation domain"/>
    <property type="match status" value="1"/>
</dbReference>
<evidence type="ECO:0000259" key="4">
    <source>
        <dbReference type="Pfam" id="PF07687"/>
    </source>
</evidence>
<evidence type="ECO:0000256" key="1">
    <source>
        <dbReference type="ARBA" id="ARBA00022723"/>
    </source>
</evidence>
<accession>A0ABV8XDK4</accession>
<dbReference type="Pfam" id="PF07687">
    <property type="entry name" value="M20_dimer"/>
    <property type="match status" value="1"/>
</dbReference>
<keyword evidence="6" id="KW-1185">Reference proteome</keyword>
<dbReference type="InterPro" id="IPR011650">
    <property type="entry name" value="Peptidase_M20_dimer"/>
</dbReference>
<dbReference type="InterPro" id="IPR050072">
    <property type="entry name" value="Peptidase_M20A"/>
</dbReference>
<dbReference type="Proteomes" id="UP001596015">
    <property type="component" value="Unassembled WGS sequence"/>
</dbReference>
<dbReference type="Gene3D" id="3.30.70.360">
    <property type="match status" value="1"/>
</dbReference>
<dbReference type="Pfam" id="PF01546">
    <property type="entry name" value="Peptidase_M20"/>
    <property type="match status" value="1"/>
</dbReference>
<organism evidence="5 6">
    <name type="scientific">Chromohalobacter beijerinckii</name>
    <dbReference type="NCBI Taxonomy" id="86179"/>
    <lineage>
        <taxon>Bacteria</taxon>
        <taxon>Pseudomonadati</taxon>
        <taxon>Pseudomonadota</taxon>
        <taxon>Gammaproteobacteria</taxon>
        <taxon>Oceanospirillales</taxon>
        <taxon>Halomonadaceae</taxon>
        <taxon>Chromohalobacter</taxon>
    </lineage>
</organism>
<dbReference type="EMBL" id="JBHSEO010000029">
    <property type="protein sequence ID" value="MFC4415972.1"/>
    <property type="molecule type" value="Genomic_DNA"/>
</dbReference>
<dbReference type="InterPro" id="IPR036264">
    <property type="entry name" value="Bact_exopeptidase_dim_dom"/>
</dbReference>
<keyword evidence="1" id="KW-0479">Metal-binding</keyword>
<keyword evidence="2" id="KW-0378">Hydrolase</keyword>
<name>A0ABV8XDK4_9GAMM</name>
<evidence type="ECO:0000313" key="5">
    <source>
        <dbReference type="EMBL" id="MFC4415972.1"/>
    </source>
</evidence>
<dbReference type="PANTHER" id="PTHR43808">
    <property type="entry name" value="ACETYLORNITHINE DEACETYLASE"/>
    <property type="match status" value="1"/>
</dbReference>
<sequence>LQEYGLKNIHIDKTGNVIGTRPGTGSGPNLVLSAHLDIAFEKGVDTTVTKKNNKLYAPGISDDNRGLAAILSVARGLEDANLQTVGDIIFVGTVGEENTFRGVRALFKERNDIDGFITVDGTSAKSIGYGSTAGYTISFKFHGPGGHSWGNYERPSAIHAMGRAIDKISEWGNKDPKTAFNVGIVKGGTAENAKAVNASMLMEFRTDGENEESLKKKLLQAVDNAVDQENSHWGADTQNVTVDHKIKVKIPGGRLAKSSMMVQAATASTDAVGEQPVFIDSGMTDANYSFGAGIPGINLGGGGDSDNAHSLDEWYDPIDAYLGPQKIFLTALGLVGVDGVSDPLLTNNRSSSTENDN</sequence>
<feature type="domain" description="Peptidase M20 dimerisation" evidence="4">
    <location>
        <begin position="139"/>
        <end position="225"/>
    </location>
</feature>
<feature type="non-terminal residue" evidence="5">
    <location>
        <position position="1"/>
    </location>
</feature>
<evidence type="ECO:0000313" key="6">
    <source>
        <dbReference type="Proteomes" id="UP001596015"/>
    </source>
</evidence>
<gene>
    <name evidence="5" type="ORF">ACFO0E_06035</name>
</gene>
<dbReference type="RefSeq" id="WP_378111629.1">
    <property type="nucleotide sequence ID" value="NZ_JBHSEO010000029.1"/>
</dbReference>
<evidence type="ECO:0000256" key="3">
    <source>
        <dbReference type="ARBA" id="ARBA00023285"/>
    </source>
</evidence>
<dbReference type="InterPro" id="IPR002933">
    <property type="entry name" value="Peptidase_M20"/>
</dbReference>
<comment type="caution">
    <text evidence="5">The sequence shown here is derived from an EMBL/GenBank/DDBJ whole genome shotgun (WGS) entry which is preliminary data.</text>
</comment>
<keyword evidence="3" id="KW-0170">Cobalt</keyword>
<proteinExistence type="predicted"/>
<dbReference type="SUPFAM" id="SSF53187">
    <property type="entry name" value="Zn-dependent exopeptidases"/>
    <property type="match status" value="1"/>
</dbReference>
<evidence type="ECO:0000256" key="2">
    <source>
        <dbReference type="ARBA" id="ARBA00022801"/>
    </source>
</evidence>
<reference evidence="6" key="1">
    <citation type="journal article" date="2019" name="Int. J. Syst. Evol. Microbiol.">
        <title>The Global Catalogue of Microorganisms (GCM) 10K type strain sequencing project: providing services to taxonomists for standard genome sequencing and annotation.</title>
        <authorList>
            <consortium name="The Broad Institute Genomics Platform"/>
            <consortium name="The Broad Institute Genome Sequencing Center for Infectious Disease"/>
            <person name="Wu L."/>
            <person name="Ma J."/>
        </authorList>
    </citation>
    <scope>NUCLEOTIDE SEQUENCE [LARGE SCALE GENOMIC DNA]</scope>
    <source>
        <strain evidence="6">CCUG 49679</strain>
    </source>
</reference>
<protein>
    <submittedName>
        <fullName evidence="5">M20/M25/M40 family metallo-hydrolase</fullName>
    </submittedName>
</protein>
<dbReference type="PANTHER" id="PTHR43808:SF17">
    <property type="entry name" value="PEPTIDASE M20"/>
    <property type="match status" value="1"/>
</dbReference>